<keyword evidence="3" id="KW-1185">Reference proteome</keyword>
<dbReference type="Pfam" id="PF06966">
    <property type="entry name" value="DUF1295"/>
    <property type="match status" value="1"/>
</dbReference>
<reference evidence="2 3" key="2">
    <citation type="journal article" date="2008" name="Nature">
        <title>The Phaeodactylum genome reveals the evolutionary history of diatom genomes.</title>
        <authorList>
            <person name="Bowler C."/>
            <person name="Allen A.E."/>
            <person name="Badger J.H."/>
            <person name="Grimwood J."/>
            <person name="Jabbari K."/>
            <person name="Kuo A."/>
            <person name="Maheswari U."/>
            <person name="Martens C."/>
            <person name="Maumus F."/>
            <person name="Otillar R.P."/>
            <person name="Rayko E."/>
            <person name="Salamov A."/>
            <person name="Vandepoele K."/>
            <person name="Beszteri B."/>
            <person name="Gruber A."/>
            <person name="Heijde M."/>
            <person name="Katinka M."/>
            <person name="Mock T."/>
            <person name="Valentin K."/>
            <person name="Verret F."/>
            <person name="Berges J.A."/>
            <person name="Brownlee C."/>
            <person name="Cadoret J.P."/>
            <person name="Chiovitti A."/>
            <person name="Choi C.J."/>
            <person name="Coesel S."/>
            <person name="De Martino A."/>
            <person name="Detter J.C."/>
            <person name="Durkin C."/>
            <person name="Falciatore A."/>
            <person name="Fournet J."/>
            <person name="Haruta M."/>
            <person name="Huysman M.J."/>
            <person name="Jenkins B.D."/>
            <person name="Jiroutova K."/>
            <person name="Jorgensen R.E."/>
            <person name="Joubert Y."/>
            <person name="Kaplan A."/>
            <person name="Kroger N."/>
            <person name="Kroth P.G."/>
            <person name="La Roche J."/>
            <person name="Lindquist E."/>
            <person name="Lommer M."/>
            <person name="Martin-Jezequel V."/>
            <person name="Lopez P.J."/>
            <person name="Lucas S."/>
            <person name="Mangogna M."/>
            <person name="McGinnis K."/>
            <person name="Medlin L.K."/>
            <person name="Montsant A."/>
            <person name="Oudot-Le Secq M.P."/>
            <person name="Napoli C."/>
            <person name="Obornik M."/>
            <person name="Parker M.S."/>
            <person name="Petit J.L."/>
            <person name="Porcel B.M."/>
            <person name="Poulsen N."/>
            <person name="Robison M."/>
            <person name="Rychlewski L."/>
            <person name="Rynearson T.A."/>
            <person name="Schmutz J."/>
            <person name="Shapiro H."/>
            <person name="Siaut M."/>
            <person name="Stanley M."/>
            <person name="Sussman M.R."/>
            <person name="Taylor A.R."/>
            <person name="Vardi A."/>
            <person name="von Dassow P."/>
            <person name="Vyverman W."/>
            <person name="Willis A."/>
            <person name="Wyrwicz L.S."/>
            <person name="Rokhsar D.S."/>
            <person name="Weissenbach J."/>
            <person name="Armbrust E.V."/>
            <person name="Green B.R."/>
            <person name="Van de Peer Y."/>
            <person name="Grigoriev I.V."/>
        </authorList>
    </citation>
    <scope>NUCLEOTIDE SEQUENCE [LARGE SCALE GENOMIC DNA]</scope>
    <source>
        <strain evidence="2 3">CCMP1335</strain>
    </source>
</reference>
<keyword evidence="1" id="KW-1133">Transmembrane helix</keyword>
<feature type="transmembrane region" description="Helical" evidence="1">
    <location>
        <begin position="140"/>
        <end position="159"/>
    </location>
</feature>
<feature type="transmembrane region" description="Helical" evidence="1">
    <location>
        <begin position="107"/>
        <end position="128"/>
    </location>
</feature>
<dbReference type="GO" id="GO:0016020">
    <property type="term" value="C:membrane"/>
    <property type="evidence" value="ECO:0000318"/>
    <property type="project" value="GO_Central"/>
</dbReference>
<evidence type="ECO:0000313" key="3">
    <source>
        <dbReference type="Proteomes" id="UP000001449"/>
    </source>
</evidence>
<dbReference type="eggNOG" id="KOG4650">
    <property type="taxonomic scope" value="Eukaryota"/>
</dbReference>
<proteinExistence type="predicted"/>
<dbReference type="InParanoid" id="B8BUP0"/>
<dbReference type="PaxDb" id="35128-Thaps17073"/>
<dbReference type="GeneID" id="7450400"/>
<feature type="non-terminal residue" evidence="2">
    <location>
        <position position="1"/>
    </location>
</feature>
<name>B8BUP0_THAPS</name>
<dbReference type="PANTHER" id="PTHR32251">
    <property type="entry name" value="3-OXO-5-ALPHA-STEROID 4-DEHYDROGENASE"/>
    <property type="match status" value="1"/>
</dbReference>
<dbReference type="EMBL" id="CM000639">
    <property type="protein sequence ID" value="EED94792.1"/>
    <property type="molecule type" value="Genomic_DNA"/>
</dbReference>
<evidence type="ECO:0000313" key="2">
    <source>
        <dbReference type="EMBL" id="EED94792.1"/>
    </source>
</evidence>
<feature type="transmembrane region" description="Helical" evidence="1">
    <location>
        <begin position="25"/>
        <end position="46"/>
    </location>
</feature>
<protein>
    <recommendedName>
        <fullName evidence="4">Steroid 5-alpha reductase C-terminal domain-containing protein</fullName>
    </recommendedName>
</protein>
<organism evidence="2 3">
    <name type="scientific">Thalassiosira pseudonana</name>
    <name type="common">Marine diatom</name>
    <name type="synonym">Cyclotella nana</name>
    <dbReference type="NCBI Taxonomy" id="35128"/>
    <lineage>
        <taxon>Eukaryota</taxon>
        <taxon>Sar</taxon>
        <taxon>Stramenopiles</taxon>
        <taxon>Ochrophyta</taxon>
        <taxon>Bacillariophyta</taxon>
        <taxon>Coscinodiscophyceae</taxon>
        <taxon>Thalassiosirophycidae</taxon>
        <taxon>Thalassiosirales</taxon>
        <taxon>Thalassiosiraceae</taxon>
        <taxon>Thalassiosira</taxon>
    </lineage>
</organism>
<reference evidence="2 3" key="1">
    <citation type="journal article" date="2004" name="Science">
        <title>The genome of the diatom Thalassiosira pseudonana: ecology, evolution, and metabolism.</title>
        <authorList>
            <person name="Armbrust E.V."/>
            <person name="Berges J.A."/>
            <person name="Bowler C."/>
            <person name="Green B.R."/>
            <person name="Martinez D."/>
            <person name="Putnam N.H."/>
            <person name="Zhou S."/>
            <person name="Allen A.E."/>
            <person name="Apt K.E."/>
            <person name="Bechner M."/>
            <person name="Brzezinski M.A."/>
            <person name="Chaal B.K."/>
            <person name="Chiovitti A."/>
            <person name="Davis A.K."/>
            <person name="Demarest M.S."/>
            <person name="Detter J.C."/>
            <person name="Glavina T."/>
            <person name="Goodstein D."/>
            <person name="Hadi M.Z."/>
            <person name="Hellsten U."/>
            <person name="Hildebrand M."/>
            <person name="Jenkins B.D."/>
            <person name="Jurka J."/>
            <person name="Kapitonov V.V."/>
            <person name="Kroger N."/>
            <person name="Lau W.W."/>
            <person name="Lane T.W."/>
            <person name="Larimer F.W."/>
            <person name="Lippmeier J.C."/>
            <person name="Lucas S."/>
            <person name="Medina M."/>
            <person name="Montsant A."/>
            <person name="Obornik M."/>
            <person name="Parker M.S."/>
            <person name="Palenik B."/>
            <person name="Pazour G.J."/>
            <person name="Richardson P.M."/>
            <person name="Rynearson T.A."/>
            <person name="Saito M.A."/>
            <person name="Schwartz D.C."/>
            <person name="Thamatrakoln K."/>
            <person name="Valentin K."/>
            <person name="Vardi A."/>
            <person name="Wilkerson F.P."/>
            <person name="Rokhsar D.S."/>
        </authorList>
    </citation>
    <scope>NUCLEOTIDE SEQUENCE [LARGE SCALE GENOMIC DNA]</scope>
    <source>
        <strain evidence="2 3">CCMP1335</strain>
    </source>
</reference>
<gene>
    <name evidence="2" type="ORF">THAPSDRAFT_17073</name>
</gene>
<keyword evidence="1" id="KW-0812">Transmembrane</keyword>
<dbReference type="RefSeq" id="XP_002287349.1">
    <property type="nucleotide sequence ID" value="XM_002287313.1"/>
</dbReference>
<dbReference type="OMA" id="FQMLWVW"/>
<dbReference type="Gene3D" id="1.20.120.1630">
    <property type="match status" value="1"/>
</dbReference>
<sequence length="294" mass="33869">ISVAITFGIQTLGFIVAYTLRTETFYDILGGLNYLILALFSAIGGASDESSLQWVDDPRKIITTLLFICSRGWLLLFLAWRAHERKGDSRFDEVLGKGGNPPQPLNFFVFWMAQAFWVMLISMPLLFINSSNVRKSHFSAYDITFTILFGIGVLIEIIADIQKALWVRRGRQGQFCTVGVWNYSRHPNYFGEIFQWWCLWAFAYSSSETVSGGYADPLWWACIVSPLFTMQILLNMEPTGLCNAEGKYLKRYYDKCPERYAMYRENTSILIPMIGYGKVPMFLKRTVFFDFAKY</sequence>
<evidence type="ECO:0000256" key="1">
    <source>
        <dbReference type="SAM" id="Phobius"/>
    </source>
</evidence>
<accession>B8BUP0</accession>
<dbReference type="Proteomes" id="UP000001449">
    <property type="component" value="Chromosome 2"/>
</dbReference>
<dbReference type="InterPro" id="IPR010721">
    <property type="entry name" value="UstE-like"/>
</dbReference>
<feature type="non-terminal residue" evidence="2">
    <location>
        <position position="294"/>
    </location>
</feature>
<dbReference type="PANTHER" id="PTHR32251:SF15">
    <property type="entry name" value="3-OXO-5-ALPHA-STEROID 4-DEHYDROGENASE (DUF1295)"/>
    <property type="match status" value="1"/>
</dbReference>
<dbReference type="HOGENOM" id="CLU_043418_1_1_1"/>
<evidence type="ECO:0008006" key="4">
    <source>
        <dbReference type="Google" id="ProtNLM"/>
    </source>
</evidence>
<dbReference type="KEGG" id="tps:THAPSDRAFT_17073"/>
<feature type="transmembrane region" description="Helical" evidence="1">
    <location>
        <begin position="61"/>
        <end position="80"/>
    </location>
</feature>
<dbReference type="AlphaFoldDB" id="B8BUP0"/>
<keyword evidence="1" id="KW-0472">Membrane</keyword>